<dbReference type="PIRSF" id="PIRSF020680">
    <property type="entry name" value="PhnH"/>
    <property type="match status" value="1"/>
</dbReference>
<dbReference type="InterPro" id="IPR008772">
    <property type="entry name" value="Phosphonate_metab_PhnH"/>
</dbReference>
<dbReference type="InterPro" id="IPR038058">
    <property type="entry name" value="PhnH-like_sp"/>
</dbReference>
<dbReference type="SUPFAM" id="SSF159709">
    <property type="entry name" value="PhnH-like"/>
    <property type="match status" value="1"/>
</dbReference>
<dbReference type="Proteomes" id="UP000632828">
    <property type="component" value="Unassembled WGS sequence"/>
</dbReference>
<evidence type="ECO:0000313" key="2">
    <source>
        <dbReference type="Proteomes" id="UP000632828"/>
    </source>
</evidence>
<dbReference type="EMBL" id="JACWUN010000009">
    <property type="protein sequence ID" value="MBD1400871.1"/>
    <property type="molecule type" value="Genomic_DNA"/>
</dbReference>
<keyword evidence="1" id="KW-0456">Lyase</keyword>
<reference evidence="1" key="1">
    <citation type="submission" date="2020-09" db="EMBL/GenBank/DDBJ databases">
        <title>Pelobacter alkaliphilus sp. nov., a novel anaerobic arsenate-reducing bacterium from terrestrial mud volcano.</title>
        <authorList>
            <person name="Khomyakova M.A."/>
            <person name="Merkel A.Y."/>
            <person name="Slobodkin A.I."/>
        </authorList>
    </citation>
    <scope>NUCLEOTIDE SEQUENCE</scope>
    <source>
        <strain evidence="1">M08fum</strain>
    </source>
</reference>
<proteinExistence type="predicted"/>
<dbReference type="Gene3D" id="3.40.50.11310">
    <property type="entry name" value="Bacterial phosphonate metabolism protein PhnH"/>
    <property type="match status" value="1"/>
</dbReference>
<comment type="caution">
    <text evidence="1">The sequence shown here is derived from an EMBL/GenBank/DDBJ whole genome shotgun (WGS) entry which is preliminary data.</text>
</comment>
<dbReference type="GO" id="GO:0016829">
    <property type="term" value="F:lyase activity"/>
    <property type="evidence" value="ECO:0007669"/>
    <property type="project" value="UniProtKB-KW"/>
</dbReference>
<gene>
    <name evidence="1" type="primary">phnH</name>
    <name evidence="1" type="ORF">ICT70_09325</name>
</gene>
<keyword evidence="2" id="KW-1185">Reference proteome</keyword>
<protein>
    <submittedName>
        <fullName evidence="1">Phosphonate C-P lyase system protein PhnH</fullName>
    </submittedName>
</protein>
<dbReference type="GO" id="GO:0019634">
    <property type="term" value="P:organic phosphonate metabolic process"/>
    <property type="evidence" value="ECO:0007669"/>
    <property type="project" value="InterPro"/>
</dbReference>
<dbReference type="RefSeq" id="WP_191155858.1">
    <property type="nucleotide sequence ID" value="NZ_JACWUN010000009.1"/>
</dbReference>
<sequence>MTTSIRRHQTFNLWEPALQQQLFRQLLDAFAFPGAQPTPMLPQEAVANALLRLILATLIDGEVTLADPARLIPTEDWRKLETTNQAPEKARFIVARGDQAPTFTPALGSLECPEQGATIILRVAQISKGEALTLRGPGIASLTQVTCTGLDESWLQQRRDWNESFPLGVDMILCDDVRLMAWPRTTRISSKEGRPWDM</sequence>
<evidence type="ECO:0000313" key="1">
    <source>
        <dbReference type="EMBL" id="MBD1400871.1"/>
    </source>
</evidence>
<name>A0A8J6QQ40_9BACT</name>
<organism evidence="1 2">
    <name type="scientific">Pelovirga terrestris</name>
    <dbReference type="NCBI Taxonomy" id="2771352"/>
    <lineage>
        <taxon>Bacteria</taxon>
        <taxon>Pseudomonadati</taxon>
        <taxon>Thermodesulfobacteriota</taxon>
        <taxon>Desulfuromonadia</taxon>
        <taxon>Geobacterales</taxon>
        <taxon>Geobacteraceae</taxon>
        <taxon>Pelovirga</taxon>
    </lineage>
</organism>
<dbReference type="AlphaFoldDB" id="A0A8J6QQ40"/>
<dbReference type="NCBIfam" id="TIGR03292">
    <property type="entry name" value="PhnH_redo"/>
    <property type="match status" value="1"/>
</dbReference>
<accession>A0A8J6QQ40</accession>
<dbReference type="Pfam" id="PF05845">
    <property type="entry name" value="PhnH"/>
    <property type="match status" value="1"/>
</dbReference>